<proteinExistence type="predicted"/>
<dbReference type="EMBL" id="LAZR01003627">
    <property type="protein sequence ID" value="KKN16299.1"/>
    <property type="molecule type" value="Genomic_DNA"/>
</dbReference>
<comment type="caution">
    <text evidence="1">The sequence shown here is derived from an EMBL/GenBank/DDBJ whole genome shotgun (WGS) entry which is preliminary data.</text>
</comment>
<organism evidence="1">
    <name type="scientific">marine sediment metagenome</name>
    <dbReference type="NCBI Taxonomy" id="412755"/>
    <lineage>
        <taxon>unclassified sequences</taxon>
        <taxon>metagenomes</taxon>
        <taxon>ecological metagenomes</taxon>
    </lineage>
</organism>
<name>A0A0F9NEE0_9ZZZZ</name>
<sequence length="318" mass="33417">MPEDTNLDRAIYDALMNLFPGLGIGIPIGVGNVFWVDSVAGDNGNVGTRPDQAFATIIYALTQCTNNNNDYIMVIRSAEEAATITVGVSRVHIIGLGNFFRPNSNHPYVELSAGGDWAIFTLTDDSDNCEIAGFSLGGGATAAGIQNLAGTPEGIHIHDCVFGHAFIADTPQDGIFIDLNATNIRIEHCTFLGIPGGKGTITRDGIRWDSGANPLNGAIENNQLKGLPGIAINFVALLNDTGGITIKDNLIVMEDGYAVGDAINLAATVRGFMVVGNKAMYGQATAAMVNNPYLDSCIAAPFNSWGQNSKGNVLVDPA</sequence>
<accession>A0A0F9NEE0</accession>
<evidence type="ECO:0008006" key="2">
    <source>
        <dbReference type="Google" id="ProtNLM"/>
    </source>
</evidence>
<evidence type="ECO:0000313" key="1">
    <source>
        <dbReference type="EMBL" id="KKN16299.1"/>
    </source>
</evidence>
<dbReference type="Gene3D" id="2.160.20.10">
    <property type="entry name" value="Single-stranded right-handed beta-helix, Pectin lyase-like"/>
    <property type="match status" value="1"/>
</dbReference>
<protein>
    <recommendedName>
        <fullName evidence="2">Right handed beta helix domain-containing protein</fullName>
    </recommendedName>
</protein>
<dbReference type="SUPFAM" id="SSF51126">
    <property type="entry name" value="Pectin lyase-like"/>
    <property type="match status" value="1"/>
</dbReference>
<gene>
    <name evidence="1" type="ORF">LCGC14_0977250</name>
</gene>
<dbReference type="AlphaFoldDB" id="A0A0F9NEE0"/>
<dbReference type="InterPro" id="IPR012334">
    <property type="entry name" value="Pectin_lyas_fold"/>
</dbReference>
<dbReference type="InterPro" id="IPR011050">
    <property type="entry name" value="Pectin_lyase_fold/virulence"/>
</dbReference>
<reference evidence="1" key="1">
    <citation type="journal article" date="2015" name="Nature">
        <title>Complex archaea that bridge the gap between prokaryotes and eukaryotes.</title>
        <authorList>
            <person name="Spang A."/>
            <person name="Saw J.H."/>
            <person name="Jorgensen S.L."/>
            <person name="Zaremba-Niedzwiedzka K."/>
            <person name="Martijn J."/>
            <person name="Lind A.E."/>
            <person name="van Eijk R."/>
            <person name="Schleper C."/>
            <person name="Guy L."/>
            <person name="Ettema T.J."/>
        </authorList>
    </citation>
    <scope>NUCLEOTIDE SEQUENCE</scope>
</reference>